<accession>A0A8B9VL95</accession>
<evidence type="ECO:0000313" key="2">
    <source>
        <dbReference type="Ensembl" id="ENSAZOP00000026211.1"/>
    </source>
</evidence>
<keyword evidence="1" id="KW-1133">Transmembrane helix</keyword>
<sequence length="92" mass="10526">MAGLSRTLGIFGGFVAVVGAALYPIYFRPLLLPDEYKQSINRAGIVQEDIQPPGILDSRVSIDRFKGLPEVRPEYFYRFKQYSEDYIERAHV</sequence>
<protein>
    <recommendedName>
        <fullName evidence="4">Small integral membrane protein 20</fullName>
    </recommendedName>
</protein>
<dbReference type="GO" id="GO:0005743">
    <property type="term" value="C:mitochondrial inner membrane"/>
    <property type="evidence" value="ECO:0007669"/>
    <property type="project" value="TreeGrafter"/>
</dbReference>
<dbReference type="AlphaFoldDB" id="A0A8B9VL95"/>
<evidence type="ECO:0000313" key="3">
    <source>
        <dbReference type="Proteomes" id="UP000694549"/>
    </source>
</evidence>
<evidence type="ECO:0000256" key="1">
    <source>
        <dbReference type="SAM" id="Phobius"/>
    </source>
</evidence>
<evidence type="ECO:0008006" key="4">
    <source>
        <dbReference type="Google" id="ProtNLM"/>
    </source>
</evidence>
<dbReference type="PANTHER" id="PTHR34923">
    <property type="entry name" value="SMALL INTEGRAL MEMBRANE PROTEIN 20"/>
    <property type="match status" value="1"/>
</dbReference>
<reference evidence="2" key="2">
    <citation type="submission" date="2025-09" db="UniProtKB">
        <authorList>
            <consortium name="Ensembl"/>
        </authorList>
    </citation>
    <scope>IDENTIFICATION</scope>
</reference>
<keyword evidence="3" id="KW-1185">Reference proteome</keyword>
<keyword evidence="1" id="KW-0472">Membrane</keyword>
<dbReference type="PANTHER" id="PTHR34923:SF1">
    <property type="entry name" value="SMALL INTEGRAL MEMBRANE PROTEIN 20"/>
    <property type="match status" value="1"/>
</dbReference>
<dbReference type="Ensembl" id="ENSAZOT00000028114.1">
    <property type="protein sequence ID" value="ENSAZOP00000026211.1"/>
    <property type="gene ID" value="ENSAZOG00000016752.1"/>
</dbReference>
<keyword evidence="1" id="KW-0812">Transmembrane</keyword>
<dbReference type="Pfam" id="PF15061">
    <property type="entry name" value="MITRAC7_Phoenixin"/>
    <property type="match status" value="1"/>
</dbReference>
<dbReference type="GO" id="GO:0033617">
    <property type="term" value="P:mitochondrial respiratory chain complex IV assembly"/>
    <property type="evidence" value="ECO:0007669"/>
    <property type="project" value="InterPro"/>
</dbReference>
<reference evidence="2" key="1">
    <citation type="submission" date="2025-08" db="UniProtKB">
        <authorList>
            <consortium name="Ensembl"/>
        </authorList>
    </citation>
    <scope>IDENTIFICATION</scope>
</reference>
<feature type="transmembrane region" description="Helical" evidence="1">
    <location>
        <begin position="7"/>
        <end position="26"/>
    </location>
</feature>
<proteinExistence type="predicted"/>
<organism evidence="2 3">
    <name type="scientific">Anas zonorhyncha</name>
    <name type="common">Eastern spot-billed duck</name>
    <dbReference type="NCBI Taxonomy" id="75864"/>
    <lineage>
        <taxon>Eukaryota</taxon>
        <taxon>Metazoa</taxon>
        <taxon>Chordata</taxon>
        <taxon>Craniata</taxon>
        <taxon>Vertebrata</taxon>
        <taxon>Euteleostomi</taxon>
        <taxon>Archelosauria</taxon>
        <taxon>Archosauria</taxon>
        <taxon>Dinosauria</taxon>
        <taxon>Saurischia</taxon>
        <taxon>Theropoda</taxon>
        <taxon>Coelurosauria</taxon>
        <taxon>Aves</taxon>
        <taxon>Neognathae</taxon>
        <taxon>Galloanserae</taxon>
        <taxon>Anseriformes</taxon>
        <taxon>Anatidae</taxon>
        <taxon>Anatinae</taxon>
        <taxon>Anas</taxon>
    </lineage>
</organism>
<dbReference type="InterPro" id="IPR027917">
    <property type="entry name" value="MITRAC7/Phoenixin"/>
</dbReference>
<name>A0A8B9VL95_9AVES</name>
<dbReference type="Proteomes" id="UP000694549">
    <property type="component" value="Unplaced"/>
</dbReference>